<accession>A0A1M6UXA4</accession>
<dbReference type="Proteomes" id="UP000183208">
    <property type="component" value="Unassembled WGS sequence"/>
</dbReference>
<gene>
    <name evidence="2" type="ORF">SAMN05444171_1710</name>
</gene>
<feature type="region of interest" description="Disordered" evidence="1">
    <location>
        <begin position="51"/>
        <end position="71"/>
    </location>
</feature>
<evidence type="ECO:0000313" key="2">
    <source>
        <dbReference type="EMBL" id="SEC55806.1"/>
    </source>
</evidence>
<proteinExistence type="predicted"/>
<name>A0A1M6UXA4_9BRAD</name>
<protein>
    <submittedName>
        <fullName evidence="2">Uncharacterized protein</fullName>
    </submittedName>
</protein>
<evidence type="ECO:0000256" key="1">
    <source>
        <dbReference type="SAM" id="MobiDB-lite"/>
    </source>
</evidence>
<sequence length="71" mass="7714">MLLVVGLTSAISAQDTRPDRGAPISTSPSLTGKERLGRKWMDEQRIDNCNVPIDKRGTRPRPSSCAHIPTG</sequence>
<evidence type="ECO:0000313" key="3">
    <source>
        <dbReference type="Proteomes" id="UP000183208"/>
    </source>
</evidence>
<organism evidence="2 3">
    <name type="scientific">Bradyrhizobium lablabi</name>
    <dbReference type="NCBI Taxonomy" id="722472"/>
    <lineage>
        <taxon>Bacteria</taxon>
        <taxon>Pseudomonadati</taxon>
        <taxon>Pseudomonadota</taxon>
        <taxon>Alphaproteobacteria</taxon>
        <taxon>Hyphomicrobiales</taxon>
        <taxon>Nitrobacteraceae</taxon>
        <taxon>Bradyrhizobium</taxon>
    </lineage>
</organism>
<dbReference type="AlphaFoldDB" id="A0A1M6UXA4"/>
<dbReference type="EMBL" id="FNTI01000001">
    <property type="protein sequence ID" value="SEC55806.1"/>
    <property type="molecule type" value="Genomic_DNA"/>
</dbReference>
<reference evidence="2 3" key="1">
    <citation type="submission" date="2016-10" db="EMBL/GenBank/DDBJ databases">
        <authorList>
            <person name="de Groot N.N."/>
        </authorList>
    </citation>
    <scope>NUCLEOTIDE SEQUENCE [LARGE SCALE GENOMIC DNA]</scope>
    <source>
        <strain evidence="2 3">GAS522</strain>
    </source>
</reference>
<dbReference type="RefSeq" id="WP_244524943.1">
    <property type="nucleotide sequence ID" value="NZ_FNTI01000001.1"/>
</dbReference>